<dbReference type="GO" id="GO:0005739">
    <property type="term" value="C:mitochondrion"/>
    <property type="evidence" value="ECO:0007669"/>
    <property type="project" value="TreeGrafter"/>
</dbReference>
<protein>
    <submittedName>
        <fullName evidence="1">Endoribonuclease L-PSP/chorismate mutase-like protein</fullName>
    </submittedName>
</protein>
<evidence type="ECO:0000313" key="2">
    <source>
        <dbReference type="Proteomes" id="UP000469890"/>
    </source>
</evidence>
<dbReference type="SUPFAM" id="SSF55298">
    <property type="entry name" value="YjgF-like"/>
    <property type="match status" value="1"/>
</dbReference>
<sequence length="141" mass="15997">MPNTKPEISSPENYQKILSLWNYNQVSKHGNRIDISGQGGWTRNLNNGFEFTCQNLEEEIEEAFTNVEVVLNSVGSSWKDVHSVTSYHKNLDNTREVAMKTMIKLLKKHIGERAPLWTSLGVETLADPNMNVEIVVTAYTD</sequence>
<dbReference type="GO" id="GO:0019239">
    <property type="term" value="F:deaminase activity"/>
    <property type="evidence" value="ECO:0007669"/>
    <property type="project" value="TreeGrafter"/>
</dbReference>
<dbReference type="AlphaFoldDB" id="A0A8H4BGE0"/>
<gene>
    <name evidence="1" type="ORF">FB192DRAFT_1374746</name>
</gene>
<accession>A0A8H4BGE0</accession>
<dbReference type="PANTHER" id="PTHR11803">
    <property type="entry name" value="2-IMINOBUTANOATE/2-IMINOPROPANOATE DEAMINASE RIDA"/>
    <property type="match status" value="1"/>
</dbReference>
<dbReference type="PANTHER" id="PTHR11803:SF39">
    <property type="entry name" value="2-IMINOBUTANOATE_2-IMINOPROPANOATE DEAMINASE"/>
    <property type="match status" value="1"/>
</dbReference>
<dbReference type="EMBL" id="JAAECE010000004">
    <property type="protein sequence ID" value="KAF1801807.1"/>
    <property type="molecule type" value="Genomic_DNA"/>
</dbReference>
<organism evidence="1 2">
    <name type="scientific">Mucor circinelloides f. lusitanicus</name>
    <name type="common">Mucor racemosus var. lusitanicus</name>
    <dbReference type="NCBI Taxonomy" id="29924"/>
    <lineage>
        <taxon>Eukaryota</taxon>
        <taxon>Fungi</taxon>
        <taxon>Fungi incertae sedis</taxon>
        <taxon>Mucoromycota</taxon>
        <taxon>Mucoromycotina</taxon>
        <taxon>Mucoromycetes</taxon>
        <taxon>Mucorales</taxon>
        <taxon>Mucorineae</taxon>
        <taxon>Mucoraceae</taxon>
        <taxon>Mucor</taxon>
    </lineage>
</organism>
<dbReference type="Gene3D" id="3.30.1330.40">
    <property type="entry name" value="RutC-like"/>
    <property type="match status" value="1"/>
</dbReference>
<reference evidence="1 2" key="1">
    <citation type="submission" date="2019-09" db="EMBL/GenBank/DDBJ databases">
        <authorList>
            <consortium name="DOE Joint Genome Institute"/>
            <person name="Mondo S.J."/>
            <person name="Navarro-Mendoza M.I."/>
            <person name="Perez-Arques C."/>
            <person name="Panchal S."/>
            <person name="Nicolas F.E."/>
            <person name="Ganguly P."/>
            <person name="Pangilinan J."/>
            <person name="Grigoriev I."/>
            <person name="Heitman J."/>
            <person name="Sanya K."/>
            <person name="Garre V."/>
        </authorList>
    </citation>
    <scope>NUCLEOTIDE SEQUENCE [LARGE SCALE GENOMIC DNA]</scope>
    <source>
        <strain evidence="1 2">MU402</strain>
    </source>
</reference>
<dbReference type="InterPro" id="IPR035959">
    <property type="entry name" value="RutC-like_sf"/>
</dbReference>
<evidence type="ECO:0000313" key="1">
    <source>
        <dbReference type="EMBL" id="KAF1801807.1"/>
    </source>
</evidence>
<dbReference type="Pfam" id="PF01042">
    <property type="entry name" value="Ribonuc_L-PSP"/>
    <property type="match status" value="1"/>
</dbReference>
<dbReference type="InterPro" id="IPR006175">
    <property type="entry name" value="YjgF/YER057c/UK114"/>
</dbReference>
<dbReference type="GO" id="GO:0005829">
    <property type="term" value="C:cytosol"/>
    <property type="evidence" value="ECO:0007669"/>
    <property type="project" value="TreeGrafter"/>
</dbReference>
<dbReference type="Proteomes" id="UP000469890">
    <property type="component" value="Unassembled WGS sequence"/>
</dbReference>
<proteinExistence type="predicted"/>
<name>A0A8H4BGE0_MUCCL</name>
<comment type="caution">
    <text evidence="1">The sequence shown here is derived from an EMBL/GenBank/DDBJ whole genome shotgun (WGS) entry which is preliminary data.</text>
</comment>